<keyword evidence="3" id="KW-1185">Reference proteome</keyword>
<name>A0A1G4AVR5_9PEZI</name>
<reference evidence="2 3" key="1">
    <citation type="submission" date="2016-09" db="EMBL/GenBank/DDBJ databases">
        <authorList>
            <person name="Capua I."/>
            <person name="De Benedictis P."/>
            <person name="Joannis T."/>
            <person name="Lombin L.H."/>
            <person name="Cattoli G."/>
        </authorList>
    </citation>
    <scope>NUCLEOTIDE SEQUENCE [LARGE SCALE GENOMIC DNA]</scope>
    <source>
        <strain evidence="2 3">IMI 309357</strain>
    </source>
</reference>
<feature type="compositionally biased region" description="Low complexity" evidence="1">
    <location>
        <begin position="1"/>
        <end position="16"/>
    </location>
</feature>
<protein>
    <submittedName>
        <fullName evidence="2">Uncharacterized protein</fullName>
    </submittedName>
</protein>
<comment type="caution">
    <text evidence="2">The sequence shown here is derived from an EMBL/GenBank/DDBJ whole genome shotgun (WGS) entry which is preliminary data.</text>
</comment>
<dbReference type="RefSeq" id="XP_022470308.1">
    <property type="nucleotide sequence ID" value="XM_022623177.1"/>
</dbReference>
<feature type="region of interest" description="Disordered" evidence="1">
    <location>
        <begin position="1"/>
        <end position="21"/>
    </location>
</feature>
<organism evidence="2 3">
    <name type="scientific">Colletotrichum orchidophilum</name>
    <dbReference type="NCBI Taxonomy" id="1209926"/>
    <lineage>
        <taxon>Eukaryota</taxon>
        <taxon>Fungi</taxon>
        <taxon>Dikarya</taxon>
        <taxon>Ascomycota</taxon>
        <taxon>Pezizomycotina</taxon>
        <taxon>Sordariomycetes</taxon>
        <taxon>Hypocreomycetidae</taxon>
        <taxon>Glomerellales</taxon>
        <taxon>Glomerellaceae</taxon>
        <taxon>Colletotrichum</taxon>
    </lineage>
</organism>
<dbReference type="GeneID" id="34564687"/>
<evidence type="ECO:0000313" key="2">
    <source>
        <dbReference type="EMBL" id="OHE93142.1"/>
    </source>
</evidence>
<dbReference type="AlphaFoldDB" id="A0A1G4AVR5"/>
<evidence type="ECO:0000313" key="3">
    <source>
        <dbReference type="Proteomes" id="UP000176998"/>
    </source>
</evidence>
<sequence>MQSSSAVPPSSSQLSPHGGSQPTWCATKLKMEWSMIILAAGRCNSRLLVVGLGNRIVVVSVGKDVRADGTRGPAPLNNANQTAAEGREVAADPFKGGPLFEDVEVLLPVGQPSHAGETEDAKAVFDGDDCCRLRPLDPGRWLSAGQIDGRTRVRHPREGCMRPYGNVKAVFGRCFAYQT</sequence>
<proteinExistence type="predicted"/>
<evidence type="ECO:0000256" key="1">
    <source>
        <dbReference type="SAM" id="MobiDB-lite"/>
    </source>
</evidence>
<dbReference type="Proteomes" id="UP000176998">
    <property type="component" value="Unassembled WGS sequence"/>
</dbReference>
<dbReference type="EMBL" id="MJBS01000127">
    <property type="protein sequence ID" value="OHE93142.1"/>
    <property type="molecule type" value="Genomic_DNA"/>
</dbReference>
<gene>
    <name evidence="2" type="ORF">CORC01_11554</name>
</gene>
<accession>A0A1G4AVR5</accession>